<gene>
    <name evidence="3" type="primary">hspQ</name>
    <name evidence="3" type="ORF">QEH59_16500</name>
</gene>
<dbReference type="PANTHER" id="PTHR48439">
    <property type="entry name" value="HEMIMETHYLATED DNA-BINDING DOMAIN-CONTAINING PROTEIN"/>
    <property type="match status" value="1"/>
</dbReference>
<comment type="caution">
    <text evidence="3">The sequence shown here is derived from an EMBL/GenBank/DDBJ whole genome shotgun (WGS) entry which is preliminary data.</text>
</comment>
<evidence type="ECO:0000313" key="4">
    <source>
        <dbReference type="Proteomes" id="UP001243717"/>
    </source>
</evidence>
<keyword evidence="4" id="KW-1185">Reference proteome</keyword>
<sequence>MLIGLTDTDGGASPGIYYELGVVVIHQLYGYRGVIVAVDDCCMAGDTWYQSNKTQPSREQPWYHVLVHDSGGLSTYVAQSNLAEDSSGHPISHPRLQCYFSGFKAGRYQLKA</sequence>
<dbReference type="PANTHER" id="PTHR48439:SF1">
    <property type="entry name" value="HEMIMETHYLATED DNA-BINDING DOMAIN-CONTAINING PROTEIN"/>
    <property type="match status" value="1"/>
</dbReference>
<reference evidence="3 4" key="1">
    <citation type="submission" date="2023-04" db="EMBL/GenBank/DDBJ databases">
        <title>A novel bacteria isolated from coastal sediment.</title>
        <authorList>
            <person name="Liu X.-J."/>
            <person name="Du Z.-J."/>
        </authorList>
    </citation>
    <scope>NUCLEOTIDE SEQUENCE [LARGE SCALE GENOMIC DNA]</scope>
    <source>
        <strain evidence="3 4">SDUM461004</strain>
    </source>
</reference>
<evidence type="ECO:0000259" key="2">
    <source>
        <dbReference type="SMART" id="SM00992"/>
    </source>
</evidence>
<evidence type="ECO:0000256" key="1">
    <source>
        <dbReference type="NCBIfam" id="TIGR02097"/>
    </source>
</evidence>
<dbReference type="NCBIfam" id="TIGR02097">
    <property type="entry name" value="yccV"/>
    <property type="match status" value="1"/>
</dbReference>
<evidence type="ECO:0000313" key="3">
    <source>
        <dbReference type="EMBL" id="MDQ8196038.1"/>
    </source>
</evidence>
<dbReference type="EMBL" id="JARXIC010000043">
    <property type="protein sequence ID" value="MDQ8196038.1"/>
    <property type="molecule type" value="Genomic_DNA"/>
</dbReference>
<dbReference type="SMART" id="SM00992">
    <property type="entry name" value="YccV-like"/>
    <property type="match status" value="1"/>
</dbReference>
<dbReference type="Gene3D" id="2.30.30.390">
    <property type="entry name" value="Hemimethylated DNA-binding domain"/>
    <property type="match status" value="1"/>
</dbReference>
<dbReference type="Pfam" id="PF08755">
    <property type="entry name" value="YccV-like"/>
    <property type="match status" value="1"/>
</dbReference>
<keyword evidence="3" id="KW-0346">Stress response</keyword>
<proteinExistence type="predicted"/>
<dbReference type="Proteomes" id="UP001243717">
    <property type="component" value="Unassembled WGS sequence"/>
</dbReference>
<organism evidence="3 4">
    <name type="scientific">Thalassobacterium sedimentorum</name>
    <dbReference type="NCBI Taxonomy" id="3041258"/>
    <lineage>
        <taxon>Bacteria</taxon>
        <taxon>Pseudomonadati</taxon>
        <taxon>Verrucomicrobiota</taxon>
        <taxon>Opitutia</taxon>
        <taxon>Puniceicoccales</taxon>
        <taxon>Coraliomargaritaceae</taxon>
        <taxon>Thalassobacterium</taxon>
    </lineage>
</organism>
<dbReference type="RefSeq" id="WP_308986482.1">
    <property type="nucleotide sequence ID" value="NZ_JARXIC010000043.1"/>
</dbReference>
<dbReference type="InterPro" id="IPR011722">
    <property type="entry name" value="Hemimethylated_DNA-bd_dom"/>
</dbReference>
<dbReference type="InterPro" id="IPR053189">
    <property type="entry name" value="Clp_protease_adapter_ClpF"/>
</dbReference>
<protein>
    <recommendedName>
        <fullName evidence="1">Heat shock protein HspQ</fullName>
    </recommendedName>
</protein>
<accession>A0ABU1AP99</accession>
<name>A0ABU1AP99_9BACT</name>
<feature type="domain" description="Hemimethylated DNA-binding" evidence="2">
    <location>
        <begin position="18"/>
        <end position="111"/>
    </location>
</feature>
<dbReference type="InterPro" id="IPR036623">
    <property type="entry name" value="Hemimethylated_DNA-bd_sf"/>
</dbReference>
<dbReference type="SUPFAM" id="SSF141255">
    <property type="entry name" value="YccV-like"/>
    <property type="match status" value="1"/>
</dbReference>